<dbReference type="KEGG" id="pmai:CF386_07190"/>
<gene>
    <name evidence="2" type="ORF">CF386_07190</name>
</gene>
<sequence length="196" mass="22493">MHFFILTLFVFLVLYLYILILFFLYIMTQILQILSNTPLWVYILFIFLINIGIKASKPSEVSLLKISILPVIFTYLTFHSLITQTSVSLSNITILIISLIVGVLGGILQSKKIGYSYNRKTKKIESPGTWTTLILILLIFVTKFYFGYMIAAHPSILIKNHMFDVSYIFICGICSGLFIGRFIYSLLLVEKSKHKD</sequence>
<dbReference type="Pfam" id="PF20327">
    <property type="entry name" value="DUF6622"/>
    <property type="match status" value="1"/>
</dbReference>
<keyword evidence="1" id="KW-0472">Membrane</keyword>
<feature type="transmembrane region" description="Helical" evidence="1">
    <location>
        <begin position="166"/>
        <end position="189"/>
    </location>
</feature>
<feature type="transmembrane region" description="Helical" evidence="1">
    <location>
        <begin position="63"/>
        <end position="82"/>
    </location>
</feature>
<evidence type="ECO:0008006" key="4">
    <source>
        <dbReference type="Google" id="ProtNLM"/>
    </source>
</evidence>
<keyword evidence="3" id="KW-1185">Reference proteome</keyword>
<evidence type="ECO:0000256" key="1">
    <source>
        <dbReference type="SAM" id="Phobius"/>
    </source>
</evidence>
<evidence type="ECO:0000313" key="2">
    <source>
        <dbReference type="EMBL" id="ASK78793.1"/>
    </source>
</evidence>
<proteinExistence type="predicted"/>
<dbReference type="Proteomes" id="UP000242175">
    <property type="component" value="Chromosome large"/>
</dbReference>
<reference evidence="2 3" key="1">
    <citation type="journal article" date="2016" name="Int. J. Syst. Evol. Microbiol.">
        <title>Paraphotobacterium marinum gen. nov., sp. nov., a member of the family Vibrionaceae, isolated from surface seawater.</title>
        <authorList>
            <person name="Huang Z."/>
            <person name="Dong C."/>
            <person name="Shao Z."/>
        </authorList>
    </citation>
    <scope>NUCLEOTIDE SEQUENCE [LARGE SCALE GENOMIC DNA]</scope>
    <source>
        <strain evidence="2 3">NSCS20N07D</strain>
    </source>
</reference>
<dbReference type="AlphaFoldDB" id="A0A220VFR7"/>
<feature type="transmembrane region" description="Helical" evidence="1">
    <location>
        <begin position="88"/>
        <end position="108"/>
    </location>
</feature>
<protein>
    <recommendedName>
        <fullName evidence="4">DUF1453 domain-containing protein</fullName>
    </recommendedName>
</protein>
<evidence type="ECO:0000313" key="3">
    <source>
        <dbReference type="Proteomes" id="UP000242175"/>
    </source>
</evidence>
<organism evidence="2 3">
    <name type="scientific">Paraphotobacterium marinum</name>
    <dbReference type="NCBI Taxonomy" id="1755811"/>
    <lineage>
        <taxon>Bacteria</taxon>
        <taxon>Pseudomonadati</taxon>
        <taxon>Pseudomonadota</taxon>
        <taxon>Gammaproteobacteria</taxon>
        <taxon>Vibrionales</taxon>
        <taxon>Vibrionaceae</taxon>
        <taxon>Paraphotobacterium</taxon>
    </lineage>
</organism>
<keyword evidence="1" id="KW-0812">Transmembrane</keyword>
<accession>A0A220VFR7</accession>
<feature type="transmembrane region" description="Helical" evidence="1">
    <location>
        <begin position="39"/>
        <end position="56"/>
    </location>
</feature>
<feature type="transmembrane region" description="Helical" evidence="1">
    <location>
        <begin position="128"/>
        <end position="146"/>
    </location>
</feature>
<name>A0A220VFR7_9GAMM</name>
<dbReference type="InterPro" id="IPR046730">
    <property type="entry name" value="DUF6622"/>
</dbReference>
<keyword evidence="1" id="KW-1133">Transmembrane helix</keyword>
<dbReference type="EMBL" id="CP022355">
    <property type="protein sequence ID" value="ASK78793.1"/>
    <property type="molecule type" value="Genomic_DNA"/>
</dbReference>
<feature type="transmembrane region" description="Helical" evidence="1">
    <location>
        <begin position="5"/>
        <end position="27"/>
    </location>
</feature>